<evidence type="ECO:0000256" key="3">
    <source>
        <dbReference type="ARBA" id="ARBA00022843"/>
    </source>
</evidence>
<dbReference type="InterPro" id="IPR045093">
    <property type="entry name" value="Cullin"/>
</dbReference>
<dbReference type="Gene3D" id="1.20.1310.10">
    <property type="entry name" value="Cullin Repeats"/>
    <property type="match status" value="4"/>
</dbReference>
<dbReference type="Pfam" id="PF10557">
    <property type="entry name" value="Cullin_Nedd8"/>
    <property type="match status" value="1"/>
</dbReference>
<dbReference type="Gene3D" id="3.30.230.130">
    <property type="entry name" value="Cullin, Chain C, Domain 2"/>
    <property type="match status" value="1"/>
</dbReference>
<dbReference type="WBParaSite" id="TREG1_81140.1">
    <property type="protein sequence ID" value="TREG1_81140.1"/>
    <property type="gene ID" value="TREG1_81140"/>
</dbReference>
<keyword evidence="3" id="KW-0832">Ubl conjugation</keyword>
<proteinExistence type="inferred from homology"/>
<dbReference type="InterPro" id="IPR036317">
    <property type="entry name" value="Cullin_homology_sf"/>
</dbReference>
<dbReference type="Pfam" id="PF00888">
    <property type="entry name" value="Cullin"/>
    <property type="match status" value="1"/>
</dbReference>
<dbReference type="InterPro" id="IPR016159">
    <property type="entry name" value="Cullin_repeat-like_dom_sf"/>
</dbReference>
<dbReference type="Gene3D" id="1.10.10.10">
    <property type="entry name" value="Winged helix-like DNA-binding domain superfamily/Winged helix DNA-binding domain"/>
    <property type="match status" value="1"/>
</dbReference>
<dbReference type="InterPro" id="IPR036388">
    <property type="entry name" value="WH-like_DNA-bd_sf"/>
</dbReference>
<dbReference type="SMART" id="SM00884">
    <property type="entry name" value="Cullin_Nedd8"/>
    <property type="match status" value="1"/>
</dbReference>
<keyword evidence="2" id="KW-1017">Isopeptide bond</keyword>
<feature type="region of interest" description="Disordered" evidence="6">
    <location>
        <begin position="628"/>
        <end position="648"/>
    </location>
</feature>
<dbReference type="SMART" id="SM00182">
    <property type="entry name" value="CULLIN"/>
    <property type="match status" value="1"/>
</dbReference>
<dbReference type="FunFam" id="1.20.1310.10:FF:000002">
    <property type="entry name" value="cullin-3 isoform X1"/>
    <property type="match status" value="1"/>
</dbReference>
<evidence type="ECO:0000256" key="5">
    <source>
        <dbReference type="RuleBase" id="RU003829"/>
    </source>
</evidence>
<dbReference type="Pfam" id="PF26557">
    <property type="entry name" value="Cullin_AB"/>
    <property type="match status" value="1"/>
</dbReference>
<dbReference type="PANTHER" id="PTHR11932">
    <property type="entry name" value="CULLIN"/>
    <property type="match status" value="1"/>
</dbReference>
<evidence type="ECO:0000256" key="4">
    <source>
        <dbReference type="PROSITE-ProRule" id="PRU00330"/>
    </source>
</evidence>
<dbReference type="SUPFAM" id="SSF46785">
    <property type="entry name" value="Winged helix' DNA-binding domain"/>
    <property type="match status" value="1"/>
</dbReference>
<dbReference type="InterPro" id="IPR016158">
    <property type="entry name" value="Cullin_homology"/>
</dbReference>
<dbReference type="InterPro" id="IPR059120">
    <property type="entry name" value="Cullin-like_AB"/>
</dbReference>
<comment type="similarity">
    <text evidence="1 4 5">Belongs to the cullin family.</text>
</comment>
<dbReference type="FunFam" id="1.10.10.10:FF:000014">
    <property type="entry name" value="Cullin 1"/>
    <property type="match status" value="1"/>
</dbReference>
<dbReference type="AlphaFoldDB" id="A0AA85KEC7"/>
<dbReference type="GO" id="GO:0031625">
    <property type="term" value="F:ubiquitin protein ligase binding"/>
    <property type="evidence" value="ECO:0007669"/>
    <property type="project" value="InterPro"/>
</dbReference>
<keyword evidence="8" id="KW-1185">Reference proteome</keyword>
<evidence type="ECO:0000256" key="1">
    <source>
        <dbReference type="ARBA" id="ARBA00006019"/>
    </source>
</evidence>
<dbReference type="InterPro" id="IPR019559">
    <property type="entry name" value="Cullin_neddylation_domain"/>
</dbReference>
<organism evidence="8 9">
    <name type="scientific">Trichobilharzia regenti</name>
    <name type="common">Nasal bird schistosome</name>
    <dbReference type="NCBI Taxonomy" id="157069"/>
    <lineage>
        <taxon>Eukaryota</taxon>
        <taxon>Metazoa</taxon>
        <taxon>Spiralia</taxon>
        <taxon>Lophotrochozoa</taxon>
        <taxon>Platyhelminthes</taxon>
        <taxon>Trematoda</taxon>
        <taxon>Digenea</taxon>
        <taxon>Strigeidida</taxon>
        <taxon>Schistosomatoidea</taxon>
        <taxon>Schistosomatidae</taxon>
        <taxon>Trichobilharzia</taxon>
    </lineage>
</organism>
<dbReference type="SUPFAM" id="SSF74788">
    <property type="entry name" value="Cullin repeat-like"/>
    <property type="match status" value="1"/>
</dbReference>
<dbReference type="SUPFAM" id="SSF75632">
    <property type="entry name" value="Cullin homology domain"/>
    <property type="match status" value="1"/>
</dbReference>
<sequence>MLRAVSVDFPVTWKSLKDVVYKLIRCDYVDRDLWNSSFGDVYSLCTSSPVSHASTLYKSTTALISERVEEISADLEVLSDSELLPMYVKYWESYHRGLTYLDILYRYMNTQHVKNLRPSEADMCYGAALPTLEQHTMEILEVGLAFWRLYLIDCIKNRLSSCLMREVLNDRMGICGQQSSVQSCLASFLRVGELRDFERAGMEIYNQIFQNPLIDATRSYYSQWACQRESELGCAQYVTEALALRTEEHNRAMQYYKCSLLPIQSLFQEIIVEQRLNFLNMNVRYVIVEEDKSNLRNLFRLLSPNNLCSELLNCFGEHVRTSIIEAISNLPKDTALTQVYFVESLLNLRSRFLDYIDDVFDGKTAFRNQMDKAFNLAVNGRVPSTGILASTSRQTNYRPSELLCRYMDSLLRKSIKTMSSSDIENKLTASIAIFKYIDDKDLFQKYYQRLLCKRLVFNYSSMLELEESVINQLKTVCGYEFTSKFQRMFSDVQICPEMNRKFTEYLQSKDVHFTFGHHFHVLTQCSWPITLNGVTDFLLPLDLYTCTYHFEEFYGAAHQGRKMRWAHSYSTAEIQLLFTDKAYQIQAPAIHAAILLFFDHVDSDRITVKDLYLGLQLTVSDGRTTTIGGGNNNPVTKGNTPSVESVNTSKMETCSQDTLTSSSELDTIQRLLAPLIELNIIYVESNEEQSNSSSSTPLKMESIIVLNRSFTNKRLKLRVNFSSQGKESNQSEVDQVDRQVHDDRRFYVQAAIVRILKARRQIKHAALIETIVQQASNRFQPPIPLIKRCIENLIDTGYLERNPDDPDQYSYLA</sequence>
<dbReference type="PROSITE" id="PS50069">
    <property type="entry name" value="CULLIN_2"/>
    <property type="match status" value="1"/>
</dbReference>
<reference evidence="9" key="2">
    <citation type="submission" date="2023-11" db="UniProtKB">
        <authorList>
            <consortium name="WormBaseParasite"/>
        </authorList>
    </citation>
    <scope>IDENTIFICATION</scope>
</reference>
<dbReference type="GO" id="GO:0006511">
    <property type="term" value="P:ubiquitin-dependent protein catabolic process"/>
    <property type="evidence" value="ECO:0007669"/>
    <property type="project" value="InterPro"/>
</dbReference>
<evidence type="ECO:0000313" key="9">
    <source>
        <dbReference type="WBParaSite" id="TREG1_81140.1"/>
    </source>
</evidence>
<evidence type="ECO:0000259" key="7">
    <source>
        <dbReference type="PROSITE" id="PS50069"/>
    </source>
</evidence>
<feature type="compositionally biased region" description="Polar residues" evidence="6">
    <location>
        <begin position="634"/>
        <end position="648"/>
    </location>
</feature>
<evidence type="ECO:0000256" key="2">
    <source>
        <dbReference type="ARBA" id="ARBA00022499"/>
    </source>
</evidence>
<reference evidence="8" key="1">
    <citation type="submission" date="2022-06" db="EMBL/GenBank/DDBJ databases">
        <authorList>
            <person name="Berger JAMES D."/>
            <person name="Berger JAMES D."/>
        </authorList>
    </citation>
    <scope>NUCLEOTIDE SEQUENCE [LARGE SCALE GENOMIC DNA]</scope>
</reference>
<dbReference type="InterPro" id="IPR036390">
    <property type="entry name" value="WH_DNA-bd_sf"/>
</dbReference>
<evidence type="ECO:0000313" key="8">
    <source>
        <dbReference type="Proteomes" id="UP000050795"/>
    </source>
</evidence>
<protein>
    <recommendedName>
        <fullName evidence="7">Cullin family profile domain-containing protein</fullName>
    </recommendedName>
</protein>
<name>A0AA85KEC7_TRIRE</name>
<dbReference type="Proteomes" id="UP000050795">
    <property type="component" value="Unassembled WGS sequence"/>
</dbReference>
<accession>A0AA85KEC7</accession>
<feature type="domain" description="Cullin family profile" evidence="7">
    <location>
        <begin position="398"/>
        <end position="621"/>
    </location>
</feature>
<dbReference type="InterPro" id="IPR001373">
    <property type="entry name" value="Cullin_N"/>
</dbReference>
<evidence type="ECO:0000256" key="6">
    <source>
        <dbReference type="SAM" id="MobiDB-lite"/>
    </source>
</evidence>